<organism evidence="1 2">
    <name type="scientific">Marasmius tenuissimus</name>
    <dbReference type="NCBI Taxonomy" id="585030"/>
    <lineage>
        <taxon>Eukaryota</taxon>
        <taxon>Fungi</taxon>
        <taxon>Dikarya</taxon>
        <taxon>Basidiomycota</taxon>
        <taxon>Agaricomycotina</taxon>
        <taxon>Agaricomycetes</taxon>
        <taxon>Agaricomycetidae</taxon>
        <taxon>Agaricales</taxon>
        <taxon>Marasmiineae</taxon>
        <taxon>Marasmiaceae</taxon>
        <taxon>Marasmius</taxon>
    </lineage>
</organism>
<sequence>MLGYGGTAIPHVPEELKQSLITQDVIEILDAENVTKAIFIGQGGGCPVISRIAQIHPDRMEACAFLAISYAPPNPNFNLRKVIELQEQQFGYSLFGYWEFLGGDPDAAQIISEKVRPSSITVQSPRLTIEVACLRGQFETFFNLTYPDDPKMWITHYAPPNAMKAYLLSDDPIPSPSWFSPKVPSLLTGKRNGLNPSLEQEKKIQYDGLHGMDINGPLTYYKAYLTGVQAEDSKDIPLARYALDIPVFFGAALDDTISLPSIGKEMTAKFCKHEKTRVHDFKANHWVHLHVPEQVNEALLDWLTSL</sequence>
<dbReference type="InterPro" id="IPR029058">
    <property type="entry name" value="AB_hydrolase_fold"/>
</dbReference>
<gene>
    <name evidence="1" type="ORF">AAF712_013799</name>
</gene>
<evidence type="ECO:0008006" key="3">
    <source>
        <dbReference type="Google" id="ProtNLM"/>
    </source>
</evidence>
<dbReference type="Gene3D" id="3.40.50.1820">
    <property type="entry name" value="alpha/beta hydrolase"/>
    <property type="match status" value="1"/>
</dbReference>
<protein>
    <recommendedName>
        <fullName evidence="3">AB hydrolase-1 domain-containing protein</fullName>
    </recommendedName>
</protein>
<proteinExistence type="predicted"/>
<evidence type="ECO:0000313" key="1">
    <source>
        <dbReference type="EMBL" id="KAL0059455.1"/>
    </source>
</evidence>
<keyword evidence="2" id="KW-1185">Reference proteome</keyword>
<comment type="caution">
    <text evidence="1">The sequence shown here is derived from an EMBL/GenBank/DDBJ whole genome shotgun (WGS) entry which is preliminary data.</text>
</comment>
<dbReference type="PANTHER" id="PTHR43329">
    <property type="entry name" value="EPOXIDE HYDROLASE"/>
    <property type="match status" value="1"/>
</dbReference>
<evidence type="ECO:0000313" key="2">
    <source>
        <dbReference type="Proteomes" id="UP001437256"/>
    </source>
</evidence>
<dbReference type="Proteomes" id="UP001437256">
    <property type="component" value="Unassembled WGS sequence"/>
</dbReference>
<accession>A0ABR2ZDN9</accession>
<reference evidence="1 2" key="1">
    <citation type="submission" date="2024-05" db="EMBL/GenBank/DDBJ databases">
        <title>A draft genome resource for the thread blight pathogen Marasmius tenuissimus strain MS-2.</title>
        <authorList>
            <person name="Yulfo-Soto G.E."/>
            <person name="Baruah I.K."/>
            <person name="Amoako-Attah I."/>
            <person name="Bukari Y."/>
            <person name="Meinhardt L.W."/>
            <person name="Bailey B.A."/>
            <person name="Cohen S.P."/>
        </authorList>
    </citation>
    <scope>NUCLEOTIDE SEQUENCE [LARGE SCALE GENOMIC DNA]</scope>
    <source>
        <strain evidence="1 2">MS-2</strain>
    </source>
</reference>
<dbReference type="SUPFAM" id="SSF53474">
    <property type="entry name" value="alpha/beta-Hydrolases"/>
    <property type="match status" value="1"/>
</dbReference>
<dbReference type="EMBL" id="JBBXMP010000226">
    <property type="protein sequence ID" value="KAL0059455.1"/>
    <property type="molecule type" value="Genomic_DNA"/>
</dbReference>
<name>A0ABR2ZDN9_9AGAR</name>